<gene>
    <name evidence="2" type="ORF">EV193_11824</name>
</gene>
<keyword evidence="1" id="KW-0472">Membrane</keyword>
<comment type="caution">
    <text evidence="2">The sequence shown here is derived from an EMBL/GenBank/DDBJ whole genome shotgun (WGS) entry which is preliminary data.</text>
</comment>
<keyword evidence="1" id="KW-1133">Transmembrane helix</keyword>
<protein>
    <submittedName>
        <fullName evidence="2">Uncharacterized protein</fullName>
    </submittedName>
</protein>
<keyword evidence="1" id="KW-0812">Transmembrane</keyword>
<dbReference type="RefSeq" id="WP_130348662.1">
    <property type="nucleotide sequence ID" value="NZ_SGWQ01000018.1"/>
</dbReference>
<keyword evidence="3" id="KW-1185">Reference proteome</keyword>
<evidence type="ECO:0000313" key="2">
    <source>
        <dbReference type="EMBL" id="RZS29770.1"/>
    </source>
</evidence>
<name>A0A4Q7KEV3_9PSEU</name>
<dbReference type="AlphaFoldDB" id="A0A4Q7KEV3"/>
<dbReference type="EMBL" id="SGWQ01000018">
    <property type="protein sequence ID" value="RZS29770.1"/>
    <property type="molecule type" value="Genomic_DNA"/>
</dbReference>
<dbReference type="OrthoDB" id="3657699at2"/>
<feature type="transmembrane region" description="Helical" evidence="1">
    <location>
        <begin position="50"/>
        <end position="71"/>
    </location>
</feature>
<accession>A0A4Q7KEV3</accession>
<proteinExistence type="predicted"/>
<sequence length="334" mass="37030">MGAEAKRGRGDPIREIFWTRTGLLLLILLIVSASSIAISAGMPTGTAKNIVSAVSIGTMVSAIVGFGQTLITASAAQRATVTPLIEENRRALAELSAEYRSLNSEFFPTHVFEATTAPDPAFNRRLMEDLANTRQYAFRGFSGRHAAARLLTSPAAWELRAVVADPRELSGISGRARHLARQAGPAADYDAIQALLHDEIRIGLVGLFLARGRCERTDVFVVPDPPLDRLEMFDDSAWITLYSDSAGTTKLYPRTLRFSHGSFIYNMQRAEFTRITSSRDTRHLAITPTTTRREFVDQFEEVTGTRLREKQFTELEDKFHSFRQDFSVAAELGS</sequence>
<dbReference type="Proteomes" id="UP000294257">
    <property type="component" value="Unassembled WGS sequence"/>
</dbReference>
<organism evidence="2 3">
    <name type="scientific">Herbihabitans rhizosphaerae</name>
    <dbReference type="NCBI Taxonomy" id="1872711"/>
    <lineage>
        <taxon>Bacteria</taxon>
        <taxon>Bacillati</taxon>
        <taxon>Actinomycetota</taxon>
        <taxon>Actinomycetes</taxon>
        <taxon>Pseudonocardiales</taxon>
        <taxon>Pseudonocardiaceae</taxon>
        <taxon>Herbihabitans</taxon>
    </lineage>
</organism>
<reference evidence="2 3" key="1">
    <citation type="submission" date="2019-02" db="EMBL/GenBank/DDBJ databases">
        <title>Genomic Encyclopedia of Type Strains, Phase IV (KMG-IV): sequencing the most valuable type-strain genomes for metagenomic binning, comparative biology and taxonomic classification.</title>
        <authorList>
            <person name="Goeker M."/>
        </authorList>
    </citation>
    <scope>NUCLEOTIDE SEQUENCE [LARGE SCALE GENOMIC DNA]</scope>
    <source>
        <strain evidence="2 3">DSM 101727</strain>
    </source>
</reference>
<evidence type="ECO:0000256" key="1">
    <source>
        <dbReference type="SAM" id="Phobius"/>
    </source>
</evidence>
<feature type="transmembrane region" description="Helical" evidence="1">
    <location>
        <begin position="21"/>
        <end position="38"/>
    </location>
</feature>
<evidence type="ECO:0000313" key="3">
    <source>
        <dbReference type="Proteomes" id="UP000294257"/>
    </source>
</evidence>